<evidence type="ECO:0000313" key="11">
    <source>
        <dbReference type="EMBL" id="BCZ19819.1"/>
    </source>
</evidence>
<accession>A0ABN6IAN9</accession>
<keyword evidence="2" id="KW-0479">Metal-binding</keyword>
<dbReference type="InterPro" id="IPR027417">
    <property type="entry name" value="P-loop_NTPase"/>
</dbReference>
<evidence type="ECO:0000256" key="7">
    <source>
        <dbReference type="ARBA" id="ARBA00049244"/>
    </source>
</evidence>
<evidence type="ECO:0000256" key="6">
    <source>
        <dbReference type="ARBA" id="ARBA00022932"/>
    </source>
</evidence>
<dbReference type="SUPFAM" id="SSF52540">
    <property type="entry name" value="P-loop containing nucleoside triphosphate hydrolases"/>
    <property type="match status" value="1"/>
</dbReference>
<evidence type="ECO:0000313" key="12">
    <source>
        <dbReference type="Proteomes" id="UP000826146"/>
    </source>
</evidence>
<comment type="function">
    <text evidence="8">DNA polymerase III is a complex, multichain enzyme responsible for most of the replicative synthesis in bacteria. This DNA polymerase also exhibits 3' to 5' exonuclease activity.</text>
</comment>
<dbReference type="Gene3D" id="1.10.8.60">
    <property type="match status" value="1"/>
</dbReference>
<evidence type="ECO:0000256" key="8">
    <source>
        <dbReference type="RuleBase" id="RU364063"/>
    </source>
</evidence>
<dbReference type="CDD" id="cd18137">
    <property type="entry name" value="HLD_clamp_pol_III_gamma_tau"/>
    <property type="match status" value="1"/>
</dbReference>
<sequence>MSLALKYRPKHFNELVGQESVAKTLSLALESGRLAHAYLFSGLRGSGKTSSARIFARALQCAKGISATPCDSCPSCAESLQGSHLDTIEMDGASNRRIEDVRGIIEQSKYKPSLGRFKIFIIDEVHMLTKEAFNALLKTLEEPPAHVKFILATTDPFKLPATILSRTQQFHFKKIPLKAIVAHLKLIFEKEGVDYEEPALEMLARSGGGSLRDTLTLAEQAISFSNQNVSALATSQMLGLVDSRVLEEFFSALVAGKSVENLLQSLAEYDTAMVLEEMARFLKEAMLSQKLPSGVLEPFMSAIAQAQPLLNYGADGDFVLALSTLKMQASLQQPQTAQAQPTQIATPKTTHQAPQPQQATPHPQPTPTTQALQTAHKNPAQSTRPPQADPKELFKQLIAKIESTNTKLGRVFRELLVFKSFDNGILFLHSNADESASLLLREHYKTLIVPCLKEVFGANARIETDKSKPKPLEQFKENNPSLMQAMQDNLGTTDGKVEDC</sequence>
<evidence type="ECO:0000256" key="1">
    <source>
        <dbReference type="ARBA" id="ARBA00006360"/>
    </source>
</evidence>
<dbReference type="EC" id="2.7.7.7" evidence="8"/>
<dbReference type="NCBIfam" id="NF006280">
    <property type="entry name" value="PRK08451.1"/>
    <property type="match status" value="1"/>
</dbReference>
<evidence type="ECO:0000256" key="4">
    <source>
        <dbReference type="ARBA" id="ARBA00022833"/>
    </source>
</evidence>
<dbReference type="Pfam" id="PF13177">
    <property type="entry name" value="DNA_pol3_delta2"/>
    <property type="match status" value="1"/>
</dbReference>
<dbReference type="Gene3D" id="3.40.50.300">
    <property type="entry name" value="P-loop containing nucleotide triphosphate hydrolases"/>
    <property type="match status" value="1"/>
</dbReference>
<dbReference type="InterPro" id="IPR003593">
    <property type="entry name" value="AAA+_ATPase"/>
</dbReference>
<dbReference type="Proteomes" id="UP000826146">
    <property type="component" value="Chromosome"/>
</dbReference>
<dbReference type="InterPro" id="IPR050238">
    <property type="entry name" value="DNA_Rep/Repair_Clamp_Loader"/>
</dbReference>
<keyword evidence="8" id="KW-0808">Transferase</keyword>
<organism evidence="11 12">
    <name type="scientific">Helicobacter gastrofelis</name>
    <dbReference type="NCBI Taxonomy" id="2849642"/>
    <lineage>
        <taxon>Bacteria</taxon>
        <taxon>Pseudomonadati</taxon>
        <taxon>Campylobacterota</taxon>
        <taxon>Epsilonproteobacteria</taxon>
        <taxon>Campylobacterales</taxon>
        <taxon>Helicobacteraceae</taxon>
        <taxon>Helicobacter</taxon>
    </lineage>
</organism>
<dbReference type="NCBIfam" id="TIGR02397">
    <property type="entry name" value="dnaX_nterm"/>
    <property type="match status" value="1"/>
</dbReference>
<comment type="subunit">
    <text evidence="8">DNA polymerase III contains a core (composed of alpha, epsilon and theta chains) that associates with a tau subunit. This core dimerizes to form the POLIII' complex. PolIII' associates with the gamma complex (composed of gamma, delta, delta', psi and chi chains) and with the beta chain to form the complete DNA polymerase III complex.</text>
</comment>
<evidence type="ECO:0000256" key="3">
    <source>
        <dbReference type="ARBA" id="ARBA00022741"/>
    </source>
</evidence>
<proteinExistence type="inferred from homology"/>
<keyword evidence="12" id="KW-1185">Reference proteome</keyword>
<keyword evidence="3 8" id="KW-0547">Nucleotide-binding</keyword>
<evidence type="ECO:0000256" key="5">
    <source>
        <dbReference type="ARBA" id="ARBA00022840"/>
    </source>
</evidence>
<dbReference type="Pfam" id="PF22608">
    <property type="entry name" value="DNAX_ATPase_lid"/>
    <property type="match status" value="1"/>
</dbReference>
<evidence type="ECO:0000259" key="10">
    <source>
        <dbReference type="SMART" id="SM00382"/>
    </source>
</evidence>
<dbReference type="PANTHER" id="PTHR11669:SF0">
    <property type="entry name" value="PROTEIN STICHEL-LIKE 2"/>
    <property type="match status" value="1"/>
</dbReference>
<name>A0ABN6IAN9_9HELI</name>
<dbReference type="EMBL" id="AP024819">
    <property type="protein sequence ID" value="BCZ19819.1"/>
    <property type="molecule type" value="Genomic_DNA"/>
</dbReference>
<reference evidence="11 12" key="1">
    <citation type="submission" date="2021-07" db="EMBL/GenBank/DDBJ databases">
        <title>Novel Helicobacter sp. Isolated from a cat.</title>
        <authorList>
            <person name="Rimbara E."/>
            <person name="Suzuki M."/>
        </authorList>
    </citation>
    <scope>NUCLEOTIDE SEQUENCE [LARGE SCALE GENOMIC DNA]</scope>
    <source>
        <strain evidence="12">NHP19-012</strain>
    </source>
</reference>
<keyword evidence="5 8" id="KW-0067">ATP-binding</keyword>
<evidence type="ECO:0000256" key="2">
    <source>
        <dbReference type="ARBA" id="ARBA00022723"/>
    </source>
</evidence>
<feature type="compositionally biased region" description="Low complexity" evidence="9">
    <location>
        <begin position="333"/>
        <end position="376"/>
    </location>
</feature>
<comment type="catalytic activity">
    <reaction evidence="7 8">
        <text>DNA(n) + a 2'-deoxyribonucleoside 5'-triphosphate = DNA(n+1) + diphosphate</text>
        <dbReference type="Rhea" id="RHEA:22508"/>
        <dbReference type="Rhea" id="RHEA-COMP:17339"/>
        <dbReference type="Rhea" id="RHEA-COMP:17340"/>
        <dbReference type="ChEBI" id="CHEBI:33019"/>
        <dbReference type="ChEBI" id="CHEBI:61560"/>
        <dbReference type="ChEBI" id="CHEBI:173112"/>
        <dbReference type="EC" id="2.7.7.7"/>
    </reaction>
</comment>
<keyword evidence="8" id="KW-0548">Nucleotidyltransferase</keyword>
<dbReference type="InterPro" id="IPR045085">
    <property type="entry name" value="HLD_clamp_pol_III_gamma_tau"/>
</dbReference>
<keyword evidence="8" id="KW-0235">DNA replication</keyword>
<keyword evidence="4" id="KW-0862">Zinc</keyword>
<gene>
    <name evidence="8 11" type="primary">dnaX</name>
    <name evidence="11" type="ORF">NHP190012_14610</name>
</gene>
<dbReference type="CDD" id="cd00009">
    <property type="entry name" value="AAA"/>
    <property type="match status" value="1"/>
</dbReference>
<feature type="domain" description="AAA+ ATPase" evidence="10">
    <location>
        <begin position="34"/>
        <end position="176"/>
    </location>
</feature>
<dbReference type="PANTHER" id="PTHR11669">
    <property type="entry name" value="REPLICATION FACTOR C / DNA POLYMERASE III GAMMA-TAU SUBUNIT"/>
    <property type="match status" value="1"/>
</dbReference>
<protein>
    <recommendedName>
        <fullName evidence="8">DNA polymerase III subunit gamma/tau</fullName>
        <ecNumber evidence="8">2.7.7.7</ecNumber>
    </recommendedName>
</protein>
<dbReference type="SMART" id="SM00382">
    <property type="entry name" value="AAA"/>
    <property type="match status" value="1"/>
</dbReference>
<comment type="similarity">
    <text evidence="1 8">Belongs to the DnaX/STICHEL family.</text>
</comment>
<evidence type="ECO:0000256" key="9">
    <source>
        <dbReference type="SAM" id="MobiDB-lite"/>
    </source>
</evidence>
<feature type="region of interest" description="Disordered" evidence="9">
    <location>
        <begin position="333"/>
        <end position="388"/>
    </location>
</feature>
<dbReference type="InterPro" id="IPR012763">
    <property type="entry name" value="DNA_pol_III_sug/sutau_N"/>
</dbReference>
<keyword evidence="6 8" id="KW-0239">DNA-directed DNA polymerase</keyword>